<dbReference type="EMBL" id="SLUO01000005">
    <property type="protein sequence ID" value="TCL58859.1"/>
    <property type="molecule type" value="Genomic_DNA"/>
</dbReference>
<reference evidence="1 2" key="1">
    <citation type="submission" date="2019-03" db="EMBL/GenBank/DDBJ databases">
        <title>Genomic Encyclopedia of Type Strains, Phase IV (KMG-IV): sequencing the most valuable type-strain genomes for metagenomic binning, comparative biology and taxonomic classification.</title>
        <authorList>
            <person name="Goeker M."/>
        </authorList>
    </citation>
    <scope>NUCLEOTIDE SEQUENCE [LARGE SCALE GENOMIC DNA]</scope>
    <source>
        <strain evidence="1 2">DSM 100556</strain>
    </source>
</reference>
<dbReference type="AlphaFoldDB" id="A0A4R1R0Q2"/>
<comment type="caution">
    <text evidence="1">The sequence shown here is derived from an EMBL/GenBank/DDBJ whole genome shotgun (WGS) entry which is preliminary data.</text>
</comment>
<accession>A0A4R1R0Q2</accession>
<protein>
    <submittedName>
        <fullName evidence="1">Uncharacterized protein</fullName>
    </submittedName>
</protein>
<dbReference type="Proteomes" id="UP000295718">
    <property type="component" value="Unassembled WGS sequence"/>
</dbReference>
<proteinExistence type="predicted"/>
<keyword evidence="2" id="KW-1185">Reference proteome</keyword>
<organism evidence="1 2">
    <name type="scientific">Kineothrix alysoides</name>
    <dbReference type="NCBI Taxonomy" id="1469948"/>
    <lineage>
        <taxon>Bacteria</taxon>
        <taxon>Bacillati</taxon>
        <taxon>Bacillota</taxon>
        <taxon>Clostridia</taxon>
        <taxon>Lachnospirales</taxon>
        <taxon>Lachnospiraceae</taxon>
        <taxon>Kineothrix</taxon>
    </lineage>
</organism>
<evidence type="ECO:0000313" key="1">
    <source>
        <dbReference type="EMBL" id="TCL58859.1"/>
    </source>
</evidence>
<sequence length="53" mass="6358">MRDMFQRAAVRCSDDFNTYFIEEFGCFCEVFDTATERVFIFLKNPAFEEEKRG</sequence>
<evidence type="ECO:0000313" key="2">
    <source>
        <dbReference type="Proteomes" id="UP000295718"/>
    </source>
</evidence>
<dbReference type="STRING" id="1469948.GCA_000732725_01735"/>
<name>A0A4R1R0Q2_9FIRM</name>
<gene>
    <name evidence="1" type="ORF">EDD76_10529</name>
</gene>
<dbReference type="RefSeq" id="WP_157837544.1">
    <property type="nucleotide sequence ID" value="NZ_JPNB01000001.1"/>
</dbReference>